<dbReference type="InterPro" id="IPR016039">
    <property type="entry name" value="Thiolase-like"/>
</dbReference>
<dbReference type="GO" id="GO:0016747">
    <property type="term" value="F:acyltransferase activity, transferring groups other than amino-acyl groups"/>
    <property type="evidence" value="ECO:0007669"/>
    <property type="project" value="UniProtKB-ARBA"/>
</dbReference>
<protein>
    <submittedName>
        <fullName evidence="1">Uncharacterized protein</fullName>
    </submittedName>
</protein>
<gene>
    <name evidence="1" type="ORF">AB5J54_33390</name>
</gene>
<proteinExistence type="predicted"/>
<dbReference type="Gene3D" id="3.40.47.10">
    <property type="match status" value="1"/>
</dbReference>
<reference evidence="1" key="1">
    <citation type="submission" date="2024-07" db="EMBL/GenBank/DDBJ databases">
        <authorList>
            <person name="Yu S.T."/>
        </authorList>
    </citation>
    <scope>NUCLEOTIDE SEQUENCE</scope>
    <source>
        <strain evidence="1">R44</strain>
    </source>
</reference>
<dbReference type="EMBL" id="CP163444">
    <property type="protein sequence ID" value="XDQ75126.1"/>
    <property type="molecule type" value="Genomic_DNA"/>
</dbReference>
<accession>A0AB39TA72</accession>
<sequence length="79" mass="7906">MRDPACWAGANALSSPGLRTLGGVVPATTTPDRPCLAAAPEVAHRLDLGQVFTAFVCSGFVYATAVANGLISVASSTAS</sequence>
<evidence type="ECO:0000313" key="1">
    <source>
        <dbReference type="EMBL" id="XDQ75126.1"/>
    </source>
</evidence>
<dbReference type="SUPFAM" id="SSF53901">
    <property type="entry name" value="Thiolase-like"/>
    <property type="match status" value="1"/>
</dbReference>
<name>A0AB39TA72_9ACTN</name>
<dbReference type="RefSeq" id="WP_369147645.1">
    <property type="nucleotide sequence ID" value="NZ_CP163444.1"/>
</dbReference>
<dbReference type="AlphaFoldDB" id="A0AB39TA72"/>
<organism evidence="1">
    <name type="scientific">Streptomyces sp. R44</name>
    <dbReference type="NCBI Taxonomy" id="3238633"/>
    <lineage>
        <taxon>Bacteria</taxon>
        <taxon>Bacillati</taxon>
        <taxon>Actinomycetota</taxon>
        <taxon>Actinomycetes</taxon>
        <taxon>Kitasatosporales</taxon>
        <taxon>Streptomycetaceae</taxon>
        <taxon>Streptomyces</taxon>
    </lineage>
</organism>